<evidence type="ECO:0000259" key="5">
    <source>
        <dbReference type="Pfam" id="PF09511"/>
    </source>
</evidence>
<dbReference type="EMBL" id="PKFO01000011">
    <property type="protein sequence ID" value="PVH23504.1"/>
    <property type="molecule type" value="Genomic_DNA"/>
</dbReference>
<dbReference type="RefSeq" id="XP_025344444.1">
    <property type="nucleotide sequence ID" value="XM_025487428.1"/>
</dbReference>
<proteinExistence type="inferred from homology"/>
<accession>A0A2V1B0G0</accession>
<feature type="domain" description="tRNA ligase phosphodiesterase" evidence="3">
    <location>
        <begin position="611"/>
        <end position="832"/>
    </location>
</feature>
<comment type="caution">
    <text evidence="6">The sequence shown here is derived from an EMBL/GenBank/DDBJ whole genome shotgun (WGS) entry which is preliminary data.</text>
</comment>
<dbReference type="PIRSF" id="PIRSF019634">
    <property type="entry name" value="tRNA_lig_yeast"/>
    <property type="match status" value="1"/>
</dbReference>
<dbReference type="PANTHER" id="PTHR32004">
    <property type="entry name" value="TRNA LIGASE"/>
    <property type="match status" value="1"/>
</dbReference>
<keyword evidence="7" id="KW-1185">Reference proteome</keyword>
<feature type="domain" description="T4 RNA ligase 1-like N-terminal" evidence="5">
    <location>
        <begin position="71"/>
        <end position="296"/>
    </location>
</feature>
<dbReference type="GO" id="GO:0008081">
    <property type="term" value="F:phosphoric diester hydrolase activity"/>
    <property type="evidence" value="ECO:0007669"/>
    <property type="project" value="InterPro"/>
</dbReference>
<comment type="catalytic activity">
    <reaction evidence="1">
        <text>ATP + (ribonucleotide)n-3'-hydroxyl + 5'-phospho-(ribonucleotide)m = (ribonucleotide)n+m + AMP + diphosphate.</text>
        <dbReference type="EC" id="6.5.1.3"/>
    </reaction>
</comment>
<dbReference type="InterPro" id="IPR012387">
    <property type="entry name" value="Trl1_fun"/>
</dbReference>
<evidence type="ECO:0000259" key="4">
    <source>
        <dbReference type="Pfam" id="PF08303"/>
    </source>
</evidence>
<protein>
    <recommendedName>
        <fullName evidence="1">tRNA ligase</fullName>
        <ecNumber evidence="1">6.5.1.3</ecNumber>
    </recommendedName>
</protein>
<evidence type="ECO:0000256" key="1">
    <source>
        <dbReference type="PIRNR" id="PIRNR019634"/>
    </source>
</evidence>
<feature type="active site" description="N6-AMP-lysine intermediate" evidence="2">
    <location>
        <position position="115"/>
    </location>
</feature>
<dbReference type="Pfam" id="PF08302">
    <property type="entry name" value="tRNA_lig_CPD"/>
    <property type="match status" value="1"/>
</dbReference>
<dbReference type="InterPro" id="IPR015966">
    <property type="entry name" value="tRNA_lig_kin_fungi"/>
</dbReference>
<dbReference type="PANTHER" id="PTHR32004:SF1">
    <property type="entry name" value="TRNA LIGASE"/>
    <property type="match status" value="1"/>
</dbReference>
<dbReference type="GO" id="GO:0006388">
    <property type="term" value="P:tRNA splicing, via endonucleolytic cleavage and ligation"/>
    <property type="evidence" value="ECO:0007669"/>
    <property type="project" value="UniProtKB-UniRule"/>
</dbReference>
<name>A0A2V1B0G0_9ASCO</name>
<keyword evidence="1" id="KW-0819">tRNA processing</keyword>
<evidence type="ECO:0000313" key="7">
    <source>
        <dbReference type="Proteomes" id="UP000244309"/>
    </source>
</evidence>
<organism evidence="6 7">
    <name type="scientific">Candidozyma haemuli</name>
    <dbReference type="NCBI Taxonomy" id="45357"/>
    <lineage>
        <taxon>Eukaryota</taxon>
        <taxon>Fungi</taxon>
        <taxon>Dikarya</taxon>
        <taxon>Ascomycota</taxon>
        <taxon>Saccharomycotina</taxon>
        <taxon>Pichiomycetes</taxon>
        <taxon>Metschnikowiaceae</taxon>
        <taxon>Candidozyma</taxon>
    </lineage>
</organism>
<dbReference type="Gene3D" id="3.40.50.300">
    <property type="entry name" value="P-loop containing nucleotide triphosphate hydrolases"/>
    <property type="match status" value="1"/>
</dbReference>
<dbReference type="GO" id="GO:0005634">
    <property type="term" value="C:nucleus"/>
    <property type="evidence" value="ECO:0007669"/>
    <property type="project" value="TreeGrafter"/>
</dbReference>
<dbReference type="InterPro" id="IPR015965">
    <property type="entry name" value="tRNA_lig_PDEase"/>
</dbReference>
<dbReference type="VEuPathDB" id="FungiDB:CXQ85_003794"/>
<sequence>MFESLTAFKDSEEELKDLFIALEVSREKPRAERVRKKAYKIKTCSGETVVDSWKFNEFSYSDKDIELPIRARGLFTQDQKIVARGYDKFFNVNEVASTKLEHLRELHGPFEVTTKENGCIVFISGLEDGSLVICSKHVTGEPVVDTKTENFVKHSERAKKAVYEQLENSGKSPTEMGKILYELNATAVAELCDDEFEEHVIEYPKELAGLYLHGINANTRKFVTYPMEGVYAFADEFGFKKVHVERFNTFDSLWDFLEKGSETGTFQGREIEGFVIRGKDSSDSDFFFKYKFEEPYALYRTFRESTKQLISKKKAKMELILKQPKHRVILQAYLDFVDDLFKKEPELAEAYLQDKGIIKVRNLFLENVGLEQNRGIGLVELEKTEKLTEQFQKFFREVEFRTIICPIAVIGSGKTTAFQTLSNLFPKWSHVQNDNCANFKQFKTQCVSSLVDSPVLLLDRNNSSKKERRELIEGIHEERISYLVPNIGLRFIGVNFAAAKGKEGFDELVEGRITSRGDNHQCIDAASHPERSLRIASTMAGRLEQPAVNPLGDQDEVENGSHAVENGDQGTGITPLIQGSDLQSPDDAFDVMINVDITSSSSLDVAKRIWEVMSEYNDFKDTATPSEEQWQKAYKDALEYKPTTKKTISNRSLGQKRPEYFGIGIKDRKSLVELLESKLSQTETWKSLVSSSRIQGEFHVTIGHKDTIHEFTETKEKWEILVRRFAMQQVRKASEDKKDVPVEHYFDVRLVRAVVFDDKLITVEVKIEESYSKDQDGEIVIQKPELDPLNQHLHITIGTVSSETKAMESNAFLKQLHLSYGDDIGEGTYELKKNTARVFPLDQVLEKQQAYIMFSFNS</sequence>
<dbReference type="EC" id="6.5.1.3" evidence="1"/>
<dbReference type="GO" id="GO:0003972">
    <property type="term" value="F:RNA ligase (ATP) activity"/>
    <property type="evidence" value="ECO:0007669"/>
    <property type="project" value="UniProtKB-UniRule"/>
</dbReference>
<dbReference type="GO" id="GO:0005524">
    <property type="term" value="F:ATP binding"/>
    <property type="evidence" value="ECO:0007669"/>
    <property type="project" value="UniProtKB-UniRule"/>
</dbReference>
<evidence type="ECO:0000256" key="2">
    <source>
        <dbReference type="PIRSR" id="PIRSR019634-50"/>
    </source>
</evidence>
<evidence type="ECO:0000259" key="3">
    <source>
        <dbReference type="Pfam" id="PF08302"/>
    </source>
</evidence>
<keyword evidence="1" id="KW-0436">Ligase</keyword>
<dbReference type="Proteomes" id="UP000244309">
    <property type="component" value="Unassembled WGS sequence"/>
</dbReference>
<dbReference type="InterPro" id="IPR019039">
    <property type="entry name" value="T4-Rnl1-like_N"/>
</dbReference>
<reference evidence="6 7" key="1">
    <citation type="submission" date="2017-12" db="EMBL/GenBank/DDBJ databases">
        <title>Genome Sequence of a Multidrug-Resistant Candida haemulonii Isolate from a Patient with Chronic Leg Ulcers in Israel.</title>
        <authorList>
            <person name="Chow N.A."/>
            <person name="Gade L."/>
            <person name="Batra D."/>
            <person name="Rowe L.A."/>
            <person name="Ben-Ami R."/>
            <person name="Loparev V.N."/>
            <person name="Litvintseva A.P."/>
        </authorList>
    </citation>
    <scope>NUCLEOTIDE SEQUENCE [LARGE SCALE GENOMIC DNA]</scope>
    <source>
        <strain evidence="6 7">B11899</strain>
    </source>
</reference>
<dbReference type="OrthoDB" id="276239at2759"/>
<comment type="similarity">
    <text evidence="1">Belongs to the TRL1 family.</text>
</comment>
<dbReference type="AlphaFoldDB" id="A0A2V1B0G0"/>
<dbReference type="InterPro" id="IPR027417">
    <property type="entry name" value="P-loop_NTPase"/>
</dbReference>
<evidence type="ECO:0000313" key="6">
    <source>
        <dbReference type="EMBL" id="PVH23504.1"/>
    </source>
</evidence>
<dbReference type="GO" id="GO:0051730">
    <property type="term" value="F:GTP-dependent polyribonucleotide 5'-hydroxyl-kinase activity"/>
    <property type="evidence" value="ECO:0007669"/>
    <property type="project" value="InterPro"/>
</dbReference>
<dbReference type="Pfam" id="PF09511">
    <property type="entry name" value="RNA_lig_T4_1"/>
    <property type="match status" value="1"/>
</dbReference>
<dbReference type="GeneID" id="37009124"/>
<gene>
    <name evidence="6" type="ORF">CXQ85_003794</name>
</gene>
<dbReference type="Pfam" id="PF08303">
    <property type="entry name" value="tRNA_lig_kinase"/>
    <property type="match status" value="1"/>
</dbReference>
<feature type="domain" description="tRNA ligase kinase" evidence="4">
    <location>
        <begin position="403"/>
        <end position="544"/>
    </location>
</feature>